<protein>
    <submittedName>
        <fullName evidence="1">Uncharacterized protein</fullName>
    </submittedName>
</protein>
<dbReference type="HOGENOM" id="CLU_1722328_0_0_1"/>
<reference evidence="2" key="1">
    <citation type="journal article" date="2012" name="PLoS Genet.">
        <title>The genomes of the fungal plant pathogens Cladosporium fulvum and Dothistroma septosporum reveal adaptation to different hosts and lifestyles but also signatures of common ancestry.</title>
        <authorList>
            <person name="de Wit P.J.G.M."/>
            <person name="van der Burgt A."/>
            <person name="Oekmen B."/>
            <person name="Stergiopoulos I."/>
            <person name="Abd-Elsalam K.A."/>
            <person name="Aerts A.L."/>
            <person name="Bahkali A.H."/>
            <person name="Beenen H.G."/>
            <person name="Chettri P."/>
            <person name="Cox M.P."/>
            <person name="Datema E."/>
            <person name="de Vries R.P."/>
            <person name="Dhillon B."/>
            <person name="Ganley A.R."/>
            <person name="Griffiths S.A."/>
            <person name="Guo Y."/>
            <person name="Hamelin R.C."/>
            <person name="Henrissat B."/>
            <person name="Kabir M.S."/>
            <person name="Jashni M.K."/>
            <person name="Kema G."/>
            <person name="Klaubauf S."/>
            <person name="Lapidus A."/>
            <person name="Levasseur A."/>
            <person name="Lindquist E."/>
            <person name="Mehrabi R."/>
            <person name="Ohm R.A."/>
            <person name="Owen T.J."/>
            <person name="Salamov A."/>
            <person name="Schwelm A."/>
            <person name="Schijlen E."/>
            <person name="Sun H."/>
            <person name="van den Burg H.A."/>
            <person name="van Ham R.C.H.J."/>
            <person name="Zhang S."/>
            <person name="Goodwin S.B."/>
            <person name="Grigoriev I.V."/>
            <person name="Collemare J."/>
            <person name="Bradshaw R.E."/>
        </authorList>
    </citation>
    <scope>NUCLEOTIDE SEQUENCE [LARGE SCALE GENOMIC DNA]</scope>
    <source>
        <strain evidence="2">NZE10 / CBS 128990</strain>
    </source>
</reference>
<organism evidence="1 2">
    <name type="scientific">Dothistroma septosporum (strain NZE10 / CBS 128990)</name>
    <name type="common">Red band needle blight fungus</name>
    <name type="synonym">Mycosphaerella pini</name>
    <dbReference type="NCBI Taxonomy" id="675120"/>
    <lineage>
        <taxon>Eukaryota</taxon>
        <taxon>Fungi</taxon>
        <taxon>Dikarya</taxon>
        <taxon>Ascomycota</taxon>
        <taxon>Pezizomycotina</taxon>
        <taxon>Dothideomycetes</taxon>
        <taxon>Dothideomycetidae</taxon>
        <taxon>Mycosphaerellales</taxon>
        <taxon>Mycosphaerellaceae</taxon>
        <taxon>Dothistroma</taxon>
    </lineage>
</organism>
<dbReference type="AlphaFoldDB" id="M2YPR9"/>
<accession>M2YPR9</accession>
<name>M2YPR9_DOTSN</name>
<keyword evidence="2" id="KW-1185">Reference proteome</keyword>
<reference evidence="1 2" key="2">
    <citation type="journal article" date="2012" name="PLoS Pathog.">
        <title>Diverse lifestyles and strategies of plant pathogenesis encoded in the genomes of eighteen Dothideomycetes fungi.</title>
        <authorList>
            <person name="Ohm R.A."/>
            <person name="Feau N."/>
            <person name="Henrissat B."/>
            <person name="Schoch C.L."/>
            <person name="Horwitz B.A."/>
            <person name="Barry K.W."/>
            <person name="Condon B.J."/>
            <person name="Copeland A.C."/>
            <person name="Dhillon B."/>
            <person name="Glaser F."/>
            <person name="Hesse C.N."/>
            <person name="Kosti I."/>
            <person name="LaButti K."/>
            <person name="Lindquist E.A."/>
            <person name="Lucas S."/>
            <person name="Salamov A.A."/>
            <person name="Bradshaw R.E."/>
            <person name="Ciuffetti L."/>
            <person name="Hamelin R.C."/>
            <person name="Kema G.H.J."/>
            <person name="Lawrence C."/>
            <person name="Scott J.A."/>
            <person name="Spatafora J.W."/>
            <person name="Turgeon B.G."/>
            <person name="de Wit P.J.G.M."/>
            <person name="Zhong S."/>
            <person name="Goodwin S.B."/>
            <person name="Grigoriev I.V."/>
        </authorList>
    </citation>
    <scope>NUCLEOTIDE SEQUENCE [LARGE SCALE GENOMIC DNA]</scope>
    <source>
        <strain evidence="2">NZE10 / CBS 128990</strain>
    </source>
</reference>
<gene>
    <name evidence="1" type="ORF">DOTSEDRAFT_72854</name>
</gene>
<dbReference type="Proteomes" id="UP000016933">
    <property type="component" value="Unassembled WGS sequence"/>
</dbReference>
<dbReference type="EMBL" id="KB446540">
    <property type="protein sequence ID" value="EME43621.1"/>
    <property type="molecule type" value="Genomic_DNA"/>
</dbReference>
<sequence length="152" mass="16530">MYQRAVNQHQHLINLRDDEWTARVIQVAFAQHVWVQWTESNAADPRIDRITAIASAERPGGVFEQQPNFGDQMLGDGLRELLGEADADNIGQQVVGDNYQHHKLLGQQASGMPGGMGPRQAGPVFAHAGVLQPEDIRALMPGGIAGGRSALF</sequence>
<dbReference type="OrthoDB" id="9977870at2759"/>
<evidence type="ECO:0000313" key="1">
    <source>
        <dbReference type="EMBL" id="EME43621.1"/>
    </source>
</evidence>
<evidence type="ECO:0000313" key="2">
    <source>
        <dbReference type="Proteomes" id="UP000016933"/>
    </source>
</evidence>
<proteinExistence type="predicted"/>